<keyword evidence="3" id="KW-1185">Reference proteome</keyword>
<evidence type="ECO:0000313" key="3">
    <source>
        <dbReference type="Proteomes" id="UP000672039"/>
    </source>
</evidence>
<proteinExistence type="predicted"/>
<feature type="region of interest" description="Disordered" evidence="1">
    <location>
        <begin position="1"/>
        <end position="25"/>
    </location>
</feature>
<dbReference type="RefSeq" id="WP_210223760.1">
    <property type="nucleotide sequence ID" value="NZ_CP072801.1"/>
</dbReference>
<organism evidence="2 3">
    <name type="scientific">Thiothrix litoralis</name>
    <dbReference type="NCBI Taxonomy" id="2891210"/>
    <lineage>
        <taxon>Bacteria</taxon>
        <taxon>Pseudomonadati</taxon>
        <taxon>Pseudomonadota</taxon>
        <taxon>Gammaproteobacteria</taxon>
        <taxon>Thiotrichales</taxon>
        <taxon>Thiotrichaceae</taxon>
        <taxon>Thiothrix</taxon>
    </lineage>
</organism>
<protein>
    <submittedName>
        <fullName evidence="2">Uncharacterized protein</fullName>
    </submittedName>
</protein>
<sequence length="62" mass="7092">MLQQTTHLNPFSTGQKQSKARHWKKQSAYKPAAEIQIWLKNIEIRHWLTNGLPRPTRAGGAA</sequence>
<name>A0ABX7WYM9_9GAMM</name>
<evidence type="ECO:0000313" key="2">
    <source>
        <dbReference type="EMBL" id="QTR47493.1"/>
    </source>
</evidence>
<feature type="compositionally biased region" description="Polar residues" evidence="1">
    <location>
        <begin position="1"/>
        <end position="17"/>
    </location>
</feature>
<dbReference type="Proteomes" id="UP000672039">
    <property type="component" value="Chromosome"/>
</dbReference>
<dbReference type="EMBL" id="CP072801">
    <property type="protein sequence ID" value="QTR47493.1"/>
    <property type="molecule type" value="Genomic_DNA"/>
</dbReference>
<gene>
    <name evidence="2" type="ORF">J9253_06040</name>
</gene>
<evidence type="ECO:0000256" key="1">
    <source>
        <dbReference type="SAM" id="MobiDB-lite"/>
    </source>
</evidence>
<reference evidence="2 3" key="1">
    <citation type="submission" date="2021-04" db="EMBL/GenBank/DDBJ databases">
        <title>Genomics, taxonomy and metabolism of representatives of sulfur bacteria of the genus Thiothrix: Thiothrix fructosivorans QT, Thiothrix unzii A1T and three new species, Thiothrix subterranea sp. nov., Thiothrix litoralis sp. nov. and 'Candidatus Thiothrix anitrata' sp. nov.</title>
        <authorList>
            <person name="Ravin N.V."/>
            <person name="Smolyakov D."/>
            <person name="Rudenko T.S."/>
            <person name="Mardanov A.V."/>
            <person name="Beletsky A.V."/>
            <person name="Markov N.D."/>
            <person name="Fomenkov A.I."/>
            <person name="Roberts R.J."/>
            <person name="Karnachuk O.V."/>
            <person name="Novikov A."/>
            <person name="Grabovich M.Y."/>
        </authorList>
    </citation>
    <scope>NUCLEOTIDE SEQUENCE [LARGE SCALE GENOMIC DNA]</scope>
    <source>
        <strain evidence="2 3">AS</strain>
    </source>
</reference>
<accession>A0ABX7WYM9</accession>